<keyword evidence="1" id="KW-0812">Transmembrane</keyword>
<sequence>MKEKESDFFTFYLCLLFLRVDRQAYGFVYIEIISTIAIGLTRFWLLCIRYVFLFLFFVFFFGFHPFYFPFVLYTPGRSNTGCIRLEMFLCLIGELRNDEFLITREDGMGWID</sequence>
<organism evidence="2 3">
    <name type="scientific">Monilinia laxa</name>
    <name type="common">Brown rot fungus</name>
    <name type="synonym">Sclerotinia laxa</name>
    <dbReference type="NCBI Taxonomy" id="61186"/>
    <lineage>
        <taxon>Eukaryota</taxon>
        <taxon>Fungi</taxon>
        <taxon>Dikarya</taxon>
        <taxon>Ascomycota</taxon>
        <taxon>Pezizomycotina</taxon>
        <taxon>Leotiomycetes</taxon>
        <taxon>Helotiales</taxon>
        <taxon>Sclerotiniaceae</taxon>
        <taxon>Monilinia</taxon>
    </lineage>
</organism>
<dbReference type="AlphaFoldDB" id="A0A5N6K0M1"/>
<keyword evidence="1" id="KW-0472">Membrane</keyword>
<dbReference type="EMBL" id="VIGI01000010">
    <property type="protein sequence ID" value="KAB8295279.1"/>
    <property type="molecule type" value="Genomic_DNA"/>
</dbReference>
<keyword evidence="3" id="KW-1185">Reference proteome</keyword>
<evidence type="ECO:0000313" key="3">
    <source>
        <dbReference type="Proteomes" id="UP000326757"/>
    </source>
</evidence>
<proteinExistence type="predicted"/>
<protein>
    <submittedName>
        <fullName evidence="2">Uncharacterized protein</fullName>
    </submittedName>
</protein>
<evidence type="ECO:0000256" key="1">
    <source>
        <dbReference type="SAM" id="Phobius"/>
    </source>
</evidence>
<reference evidence="2 3" key="1">
    <citation type="submission" date="2019-06" db="EMBL/GenBank/DDBJ databases">
        <title>Genome Sequence of the Brown Rot Fungal Pathogen Monilinia laxa.</title>
        <authorList>
            <person name="De Miccolis Angelini R.M."/>
            <person name="Landi L."/>
            <person name="Abate D."/>
            <person name="Pollastro S."/>
            <person name="Romanazzi G."/>
            <person name="Faretra F."/>
        </authorList>
    </citation>
    <scope>NUCLEOTIDE SEQUENCE [LARGE SCALE GENOMIC DNA]</scope>
    <source>
        <strain evidence="2 3">Mlax316</strain>
    </source>
</reference>
<keyword evidence="1" id="KW-1133">Transmembrane helix</keyword>
<feature type="transmembrane region" description="Helical" evidence="1">
    <location>
        <begin position="42"/>
        <end position="63"/>
    </location>
</feature>
<name>A0A5N6K0M1_MONLA</name>
<gene>
    <name evidence="2" type="ORF">EYC80_007187</name>
</gene>
<accession>A0A5N6K0M1</accession>
<evidence type="ECO:0000313" key="2">
    <source>
        <dbReference type="EMBL" id="KAB8295279.1"/>
    </source>
</evidence>
<dbReference type="Proteomes" id="UP000326757">
    <property type="component" value="Unassembled WGS sequence"/>
</dbReference>
<comment type="caution">
    <text evidence="2">The sequence shown here is derived from an EMBL/GenBank/DDBJ whole genome shotgun (WGS) entry which is preliminary data.</text>
</comment>